<sequence length="91" mass="10907">MEHKEKFQSTVQAINKINYTTGTFNDGELYLTTREIPNDYYAQSHIEYYHQPYAMRKNRLMIESHFSFRGDTMINHMSIETQVDGKVLFEY</sequence>
<gene>
    <name evidence="1" type="ORF">METZ01_LOCUS34299</name>
</gene>
<dbReference type="AlphaFoldDB" id="A0A381QQ26"/>
<dbReference type="EMBL" id="UINC01001468">
    <property type="protein sequence ID" value="SUZ81445.1"/>
    <property type="molecule type" value="Genomic_DNA"/>
</dbReference>
<organism evidence="1">
    <name type="scientific">marine metagenome</name>
    <dbReference type="NCBI Taxonomy" id="408172"/>
    <lineage>
        <taxon>unclassified sequences</taxon>
        <taxon>metagenomes</taxon>
        <taxon>ecological metagenomes</taxon>
    </lineage>
</organism>
<accession>A0A381QQ26</accession>
<name>A0A381QQ26_9ZZZZ</name>
<protein>
    <submittedName>
        <fullName evidence="1">Uncharacterized protein</fullName>
    </submittedName>
</protein>
<reference evidence="1" key="1">
    <citation type="submission" date="2018-05" db="EMBL/GenBank/DDBJ databases">
        <authorList>
            <person name="Lanie J.A."/>
            <person name="Ng W.-L."/>
            <person name="Kazmierczak K.M."/>
            <person name="Andrzejewski T.M."/>
            <person name="Davidsen T.M."/>
            <person name="Wayne K.J."/>
            <person name="Tettelin H."/>
            <person name="Glass J.I."/>
            <person name="Rusch D."/>
            <person name="Podicherti R."/>
            <person name="Tsui H.-C.T."/>
            <person name="Winkler M.E."/>
        </authorList>
    </citation>
    <scope>NUCLEOTIDE SEQUENCE</scope>
</reference>
<proteinExistence type="predicted"/>
<evidence type="ECO:0000313" key="1">
    <source>
        <dbReference type="EMBL" id="SUZ81445.1"/>
    </source>
</evidence>